<protein>
    <submittedName>
        <fullName evidence="1">Uncharacterized protein</fullName>
    </submittedName>
</protein>
<reference evidence="1" key="1">
    <citation type="journal article" date="2012" name="Nature">
        <title>The oyster genome reveals stress adaptation and complexity of shell formation.</title>
        <authorList>
            <person name="Zhang G."/>
            <person name="Fang X."/>
            <person name="Guo X."/>
            <person name="Li L."/>
            <person name="Luo R."/>
            <person name="Xu F."/>
            <person name="Yang P."/>
            <person name="Zhang L."/>
            <person name="Wang X."/>
            <person name="Qi H."/>
            <person name="Xiong Z."/>
            <person name="Que H."/>
            <person name="Xie Y."/>
            <person name="Holland P.W."/>
            <person name="Paps J."/>
            <person name="Zhu Y."/>
            <person name="Wu F."/>
            <person name="Chen Y."/>
            <person name="Wang J."/>
            <person name="Peng C."/>
            <person name="Meng J."/>
            <person name="Yang L."/>
            <person name="Liu J."/>
            <person name="Wen B."/>
            <person name="Zhang N."/>
            <person name="Huang Z."/>
            <person name="Zhu Q."/>
            <person name="Feng Y."/>
            <person name="Mount A."/>
            <person name="Hedgecock D."/>
            <person name="Xu Z."/>
            <person name="Liu Y."/>
            <person name="Domazet-Loso T."/>
            <person name="Du Y."/>
            <person name="Sun X."/>
            <person name="Zhang S."/>
            <person name="Liu B."/>
            <person name="Cheng P."/>
            <person name="Jiang X."/>
            <person name="Li J."/>
            <person name="Fan D."/>
            <person name="Wang W."/>
            <person name="Fu W."/>
            <person name="Wang T."/>
            <person name="Wang B."/>
            <person name="Zhang J."/>
            <person name="Peng Z."/>
            <person name="Li Y."/>
            <person name="Li N."/>
            <person name="Wang J."/>
            <person name="Chen M."/>
            <person name="He Y."/>
            <person name="Tan F."/>
            <person name="Song X."/>
            <person name="Zheng Q."/>
            <person name="Huang R."/>
            <person name="Yang H."/>
            <person name="Du X."/>
            <person name="Chen L."/>
            <person name="Yang M."/>
            <person name="Gaffney P.M."/>
            <person name="Wang S."/>
            <person name="Luo L."/>
            <person name="She Z."/>
            <person name="Ming Y."/>
            <person name="Huang W."/>
            <person name="Zhang S."/>
            <person name="Huang B."/>
            <person name="Zhang Y."/>
            <person name="Qu T."/>
            <person name="Ni P."/>
            <person name="Miao G."/>
            <person name="Wang J."/>
            <person name="Wang Q."/>
            <person name="Steinberg C.E."/>
            <person name="Wang H."/>
            <person name="Li N."/>
            <person name="Qian L."/>
            <person name="Zhang G."/>
            <person name="Li Y."/>
            <person name="Yang H."/>
            <person name="Liu X."/>
            <person name="Wang J."/>
            <person name="Yin Y."/>
            <person name="Wang J."/>
        </authorList>
    </citation>
    <scope>NUCLEOTIDE SEQUENCE [LARGE SCALE GENOMIC DNA]</scope>
    <source>
        <strain evidence="1">05x7-T-G4-1.051#20</strain>
    </source>
</reference>
<evidence type="ECO:0000313" key="1">
    <source>
        <dbReference type="EMBL" id="EKC37141.1"/>
    </source>
</evidence>
<accession>K1RRS0</accession>
<dbReference type="InParanoid" id="K1RRS0"/>
<organism evidence="1">
    <name type="scientific">Magallana gigas</name>
    <name type="common">Pacific oyster</name>
    <name type="synonym">Crassostrea gigas</name>
    <dbReference type="NCBI Taxonomy" id="29159"/>
    <lineage>
        <taxon>Eukaryota</taxon>
        <taxon>Metazoa</taxon>
        <taxon>Spiralia</taxon>
        <taxon>Lophotrochozoa</taxon>
        <taxon>Mollusca</taxon>
        <taxon>Bivalvia</taxon>
        <taxon>Autobranchia</taxon>
        <taxon>Pteriomorphia</taxon>
        <taxon>Ostreida</taxon>
        <taxon>Ostreoidea</taxon>
        <taxon>Ostreidae</taxon>
        <taxon>Magallana</taxon>
    </lineage>
</organism>
<dbReference type="HOGENOM" id="CLU_2123431_0_0_1"/>
<sequence>MYEIAMTVNVLAMVNVFVTVATVLLDVTLVYLDGADPQSIIAKNNVQMALTAKIVPGFAQQDVTNSVIKKQVTAFVETVTGEAFVIGHVHCTVIKTCVTLIQAIVTAVITDIME</sequence>
<proteinExistence type="predicted"/>
<dbReference type="AlphaFoldDB" id="K1RRS0"/>
<dbReference type="EMBL" id="JH823235">
    <property type="protein sequence ID" value="EKC37141.1"/>
    <property type="molecule type" value="Genomic_DNA"/>
</dbReference>
<gene>
    <name evidence="1" type="ORF">CGI_10028374</name>
</gene>
<name>K1RRS0_MAGGI</name>